<protein>
    <submittedName>
        <fullName evidence="2">Uncharacterized protein</fullName>
    </submittedName>
</protein>
<dbReference type="Proteomes" id="UP001165085">
    <property type="component" value="Unassembled WGS sequence"/>
</dbReference>
<feature type="region of interest" description="Disordered" evidence="1">
    <location>
        <begin position="150"/>
        <end position="224"/>
    </location>
</feature>
<gene>
    <name evidence="2" type="ORF">TrST_g12107</name>
</gene>
<dbReference type="OrthoDB" id="199379at2759"/>
<dbReference type="AlphaFoldDB" id="A0A9W7EBK8"/>
<evidence type="ECO:0000313" key="3">
    <source>
        <dbReference type="Proteomes" id="UP001165085"/>
    </source>
</evidence>
<accession>A0A9W7EBK8</accession>
<reference evidence="3" key="1">
    <citation type="journal article" date="2023" name="Commun. Biol.">
        <title>Genome analysis of Parmales, the sister group of diatoms, reveals the evolutionary specialization of diatoms from phago-mixotrophs to photoautotrophs.</title>
        <authorList>
            <person name="Ban H."/>
            <person name="Sato S."/>
            <person name="Yoshikawa S."/>
            <person name="Yamada K."/>
            <person name="Nakamura Y."/>
            <person name="Ichinomiya M."/>
            <person name="Sato N."/>
            <person name="Blanc-Mathieu R."/>
            <person name="Endo H."/>
            <person name="Kuwata A."/>
            <person name="Ogata H."/>
        </authorList>
    </citation>
    <scope>NUCLEOTIDE SEQUENCE [LARGE SCALE GENOMIC DNA]</scope>
    <source>
        <strain evidence="3">NIES 3701</strain>
    </source>
</reference>
<proteinExistence type="predicted"/>
<organism evidence="2 3">
    <name type="scientific">Triparma strigata</name>
    <dbReference type="NCBI Taxonomy" id="1606541"/>
    <lineage>
        <taxon>Eukaryota</taxon>
        <taxon>Sar</taxon>
        <taxon>Stramenopiles</taxon>
        <taxon>Ochrophyta</taxon>
        <taxon>Bolidophyceae</taxon>
        <taxon>Parmales</taxon>
        <taxon>Triparmaceae</taxon>
        <taxon>Triparma</taxon>
    </lineage>
</organism>
<name>A0A9W7EBK8_9STRA</name>
<feature type="compositionally biased region" description="Polar residues" evidence="1">
    <location>
        <begin position="170"/>
        <end position="185"/>
    </location>
</feature>
<evidence type="ECO:0000256" key="1">
    <source>
        <dbReference type="SAM" id="MobiDB-lite"/>
    </source>
</evidence>
<sequence>MLFSANTQLTLRAKKRKIQAWVTSLLSPSLNSSYSVMCMEVTCNKPMCAPLETVILFVPMKKEEKKVTVKILMPMAEVEETDIKSSLPSSLGGEFDPLKRISELNNVVEDCIEDMVDVSDKLKSIDYVIEKLRGFRDEIVQANAVQDNVEPMKVEPQKAVDTSLPPPPTSGNFVINRKNNTVSTLPSPSPSPPSSSPSPSPSSPALIFSSNTSREKSKMSIIPTSTVRGAAALNEEREHAPGVRKRGCPCCDPDDPRNVMDSMMML</sequence>
<keyword evidence="3" id="KW-1185">Reference proteome</keyword>
<dbReference type="EMBL" id="BRXY01000159">
    <property type="protein sequence ID" value="GMH72693.1"/>
    <property type="molecule type" value="Genomic_DNA"/>
</dbReference>
<comment type="caution">
    <text evidence="2">The sequence shown here is derived from an EMBL/GenBank/DDBJ whole genome shotgun (WGS) entry which is preliminary data.</text>
</comment>
<feature type="compositionally biased region" description="Pro residues" evidence="1">
    <location>
        <begin position="187"/>
        <end position="202"/>
    </location>
</feature>
<evidence type="ECO:0000313" key="2">
    <source>
        <dbReference type="EMBL" id="GMH72693.1"/>
    </source>
</evidence>